<sequence length="241" mass="27794">AVSNSSRPESAEMTMETFPTATGNSYTVFGTEEAGKADMAQNDFTKSEEEESLPMHLKYVLLQETMFVELKKRKIRLRFSEHWEKWFAESLSNSHVFVAAKKEELNSILMQHLQWHQLKQEEIQTNIYNVRAGELLLHEENLKCHCAGLGEGLKKEKAELLKFQDQLKDLNTKLRSQICDIESALLHTPVAEHSTPSQDLQLELHNHLEFIQLTARSFQQHLEEALGKLRASNVEFLETCR</sequence>
<keyword evidence="2" id="KW-1185">Reference proteome</keyword>
<evidence type="ECO:0008006" key="3">
    <source>
        <dbReference type="Google" id="ProtNLM"/>
    </source>
</evidence>
<reference evidence="1 2" key="1">
    <citation type="submission" date="2014-04" db="EMBL/GenBank/DDBJ databases">
        <title>Genome evolution of avian class.</title>
        <authorList>
            <person name="Zhang G."/>
            <person name="Li C."/>
        </authorList>
    </citation>
    <scope>NUCLEOTIDE SEQUENCE [LARGE SCALE GENOMIC DNA]</scope>
    <source>
        <strain evidence="1">BGI_N310</strain>
    </source>
</reference>
<accession>A0A091MFD2</accession>
<dbReference type="PANTHER" id="PTHR21444:SF14">
    <property type="entry name" value="COILED-COIL DOMAIN-CONTAINING PROTEIN 180"/>
    <property type="match status" value="1"/>
</dbReference>
<gene>
    <name evidence="1" type="ORF">N310_03050</name>
</gene>
<dbReference type="AlphaFoldDB" id="A0A091MFD2"/>
<name>A0A091MFD2_9PASS</name>
<evidence type="ECO:0000313" key="2">
    <source>
        <dbReference type="Proteomes" id="UP000053537"/>
    </source>
</evidence>
<organism evidence="1 2">
    <name type="scientific">Acanthisitta chloris</name>
    <name type="common">rifleman</name>
    <dbReference type="NCBI Taxonomy" id="57068"/>
    <lineage>
        <taxon>Eukaryota</taxon>
        <taxon>Metazoa</taxon>
        <taxon>Chordata</taxon>
        <taxon>Craniata</taxon>
        <taxon>Vertebrata</taxon>
        <taxon>Euteleostomi</taxon>
        <taxon>Archelosauria</taxon>
        <taxon>Archosauria</taxon>
        <taxon>Dinosauria</taxon>
        <taxon>Saurischia</taxon>
        <taxon>Theropoda</taxon>
        <taxon>Coelurosauria</taxon>
        <taxon>Aves</taxon>
        <taxon>Neognathae</taxon>
        <taxon>Neoaves</taxon>
        <taxon>Telluraves</taxon>
        <taxon>Australaves</taxon>
        <taxon>Passeriformes</taxon>
        <taxon>Acanthisittidae</taxon>
        <taxon>Acanthisitta</taxon>
    </lineage>
</organism>
<dbReference type="PANTHER" id="PTHR21444">
    <property type="entry name" value="COILED-COIL DOMAIN-CONTAINING PROTEIN 180"/>
    <property type="match status" value="1"/>
</dbReference>
<proteinExistence type="predicted"/>
<dbReference type="Proteomes" id="UP000053537">
    <property type="component" value="Unassembled WGS sequence"/>
</dbReference>
<dbReference type="EMBL" id="KK823793">
    <property type="protein sequence ID" value="KFP71673.1"/>
    <property type="molecule type" value="Genomic_DNA"/>
</dbReference>
<evidence type="ECO:0000313" key="1">
    <source>
        <dbReference type="EMBL" id="KFP71673.1"/>
    </source>
</evidence>
<feature type="non-terminal residue" evidence="1">
    <location>
        <position position="1"/>
    </location>
</feature>
<protein>
    <recommendedName>
        <fullName evidence="3">Coiled-coil domain-containing protein 180</fullName>
    </recommendedName>
</protein>
<feature type="non-terminal residue" evidence="1">
    <location>
        <position position="241"/>
    </location>
</feature>